<evidence type="ECO:0000256" key="8">
    <source>
        <dbReference type="ARBA" id="ARBA00022833"/>
    </source>
</evidence>
<accession>A0A1H1B385</accession>
<proteinExistence type="inferred from homology"/>
<evidence type="ECO:0000256" key="1">
    <source>
        <dbReference type="ARBA" id="ARBA00001947"/>
    </source>
</evidence>
<evidence type="ECO:0000256" key="12">
    <source>
        <dbReference type="SAM" id="Phobius"/>
    </source>
</evidence>
<dbReference type="PANTHER" id="PTHR39188:SF3">
    <property type="entry name" value="STAGE IV SPORULATION PROTEIN FB"/>
    <property type="match status" value="1"/>
</dbReference>
<dbReference type="STRING" id="553311.SAMN05216231_1580"/>
<gene>
    <name evidence="14" type="ORF">SAMN05216231_1580</name>
</gene>
<comment type="subcellular location">
    <subcellularLocation>
        <location evidence="2">Membrane</location>
        <topology evidence="2">Multi-pass membrane protein</topology>
    </subcellularLocation>
</comment>
<keyword evidence="11 12" id="KW-0472">Membrane</keyword>
<comment type="similarity">
    <text evidence="3">Belongs to the peptidase M50B family.</text>
</comment>
<evidence type="ECO:0000256" key="11">
    <source>
        <dbReference type="ARBA" id="ARBA00023136"/>
    </source>
</evidence>
<feature type="transmembrane region" description="Helical" evidence="12">
    <location>
        <begin position="116"/>
        <end position="133"/>
    </location>
</feature>
<dbReference type="GO" id="GO:0046872">
    <property type="term" value="F:metal ion binding"/>
    <property type="evidence" value="ECO:0007669"/>
    <property type="project" value="UniProtKB-KW"/>
</dbReference>
<protein>
    <submittedName>
        <fullName evidence="14">Sporulation factor SpoIVFB. Metallo peptidase. MEROPS family M50B</fullName>
    </submittedName>
</protein>
<keyword evidence="8" id="KW-0862">Zinc</keyword>
<evidence type="ECO:0000256" key="5">
    <source>
        <dbReference type="ARBA" id="ARBA00022692"/>
    </source>
</evidence>
<feature type="transmembrane region" description="Helical" evidence="12">
    <location>
        <begin position="12"/>
        <end position="41"/>
    </location>
</feature>
<name>A0A1H1B385_9BACI</name>
<evidence type="ECO:0000313" key="14">
    <source>
        <dbReference type="EMBL" id="SDQ46405.1"/>
    </source>
</evidence>
<dbReference type="Pfam" id="PF02163">
    <property type="entry name" value="Peptidase_M50"/>
    <property type="match status" value="2"/>
</dbReference>
<keyword evidence="9 12" id="KW-1133">Transmembrane helix</keyword>
<dbReference type="InterPro" id="IPR008915">
    <property type="entry name" value="Peptidase_M50"/>
</dbReference>
<comment type="cofactor">
    <cofactor evidence="1">
        <name>Zn(2+)</name>
        <dbReference type="ChEBI" id="CHEBI:29105"/>
    </cofactor>
</comment>
<evidence type="ECO:0000256" key="6">
    <source>
        <dbReference type="ARBA" id="ARBA00022723"/>
    </source>
</evidence>
<keyword evidence="5 12" id="KW-0812">Transmembrane</keyword>
<evidence type="ECO:0000259" key="13">
    <source>
        <dbReference type="Pfam" id="PF02163"/>
    </source>
</evidence>
<keyword evidence="15" id="KW-1185">Reference proteome</keyword>
<keyword evidence="7" id="KW-0378">Hydrolase</keyword>
<dbReference type="RefSeq" id="WP_092492435.1">
    <property type="nucleotide sequence ID" value="NZ_FNKD01000002.1"/>
</dbReference>
<evidence type="ECO:0000256" key="3">
    <source>
        <dbReference type="ARBA" id="ARBA00007931"/>
    </source>
</evidence>
<evidence type="ECO:0000256" key="7">
    <source>
        <dbReference type="ARBA" id="ARBA00022801"/>
    </source>
</evidence>
<dbReference type="AlphaFoldDB" id="A0A1H1B385"/>
<keyword evidence="4" id="KW-0645">Protease</keyword>
<organism evidence="14 15">
    <name type="scientific">Virgibacillus salinus</name>
    <dbReference type="NCBI Taxonomy" id="553311"/>
    <lineage>
        <taxon>Bacteria</taxon>
        <taxon>Bacillati</taxon>
        <taxon>Bacillota</taxon>
        <taxon>Bacilli</taxon>
        <taxon>Bacillales</taxon>
        <taxon>Bacillaceae</taxon>
        <taxon>Virgibacillus</taxon>
    </lineage>
</organism>
<evidence type="ECO:0000313" key="15">
    <source>
        <dbReference type="Proteomes" id="UP000199444"/>
    </source>
</evidence>
<feature type="transmembrane region" description="Helical" evidence="12">
    <location>
        <begin position="83"/>
        <end position="104"/>
    </location>
</feature>
<feature type="domain" description="Peptidase M50" evidence="13">
    <location>
        <begin position="110"/>
        <end position="167"/>
    </location>
</feature>
<evidence type="ECO:0000256" key="4">
    <source>
        <dbReference type="ARBA" id="ARBA00022670"/>
    </source>
</evidence>
<evidence type="ECO:0000256" key="10">
    <source>
        <dbReference type="ARBA" id="ARBA00023049"/>
    </source>
</evidence>
<dbReference type="Proteomes" id="UP000199444">
    <property type="component" value="Unassembled WGS sequence"/>
</dbReference>
<feature type="domain" description="Peptidase M50" evidence="13">
    <location>
        <begin position="32"/>
        <end position="104"/>
    </location>
</feature>
<evidence type="ECO:0000256" key="2">
    <source>
        <dbReference type="ARBA" id="ARBA00004141"/>
    </source>
</evidence>
<dbReference type="GO" id="GO:0016020">
    <property type="term" value="C:membrane"/>
    <property type="evidence" value="ECO:0007669"/>
    <property type="project" value="UniProtKB-SubCell"/>
</dbReference>
<dbReference type="GO" id="GO:0008237">
    <property type="term" value="F:metallopeptidase activity"/>
    <property type="evidence" value="ECO:0007669"/>
    <property type="project" value="UniProtKB-KW"/>
</dbReference>
<sequence length="288" mass="33790">MTLRRFIPAIHIHPILLIFIIVSFLTGTFIELMIILGIVLFHEFGHFIMAKVFKWRIRGIMLWVFGGVMDTDENGTSPLSEEIMVTIAGPFQHLFIYVLLLFLSANSIVPSSIIELAFFYNSAILLFNLLPLWPLDGGKLLFQILSALLPYRKAYDYVIIFSICTCIIFLVVQLLFIPFTLSAFMLFLFLLVENRSDWKQRYYVFIRFLLRRYHGESYIKGDRPIEVSHHIFLMDVFSNFYREKRHSIYVTFPGNIRESIDEMDCLHSYFHERNYSKQIGEITSHLSG</sequence>
<feature type="transmembrane region" description="Helical" evidence="12">
    <location>
        <begin position="159"/>
        <end position="192"/>
    </location>
</feature>
<reference evidence="14 15" key="1">
    <citation type="submission" date="2016-10" db="EMBL/GenBank/DDBJ databases">
        <authorList>
            <person name="de Groot N.N."/>
        </authorList>
    </citation>
    <scope>NUCLEOTIDE SEQUENCE [LARGE SCALE GENOMIC DNA]</scope>
    <source>
        <strain evidence="14 15">CGMCC 1.10449</strain>
    </source>
</reference>
<keyword evidence="10" id="KW-0482">Metalloprotease</keyword>
<dbReference type="EMBL" id="FNKD01000002">
    <property type="protein sequence ID" value="SDQ46405.1"/>
    <property type="molecule type" value="Genomic_DNA"/>
</dbReference>
<evidence type="ECO:0000256" key="9">
    <source>
        <dbReference type="ARBA" id="ARBA00022989"/>
    </source>
</evidence>
<dbReference type="GO" id="GO:0006508">
    <property type="term" value="P:proteolysis"/>
    <property type="evidence" value="ECO:0007669"/>
    <property type="project" value="UniProtKB-KW"/>
</dbReference>
<keyword evidence="6" id="KW-0479">Metal-binding</keyword>
<dbReference type="PANTHER" id="PTHR39188">
    <property type="entry name" value="MEMBRANE-ASSOCIATED ZINC METALLOPROTEASE M50B"/>
    <property type="match status" value="1"/>
</dbReference>